<dbReference type="InterPro" id="IPR002081">
    <property type="entry name" value="Cryptochrome/DNA_photolyase_1"/>
</dbReference>
<evidence type="ECO:0000256" key="7">
    <source>
        <dbReference type="RuleBase" id="RU367151"/>
    </source>
</evidence>
<organism evidence="9 10">
    <name type="scientific">Marinomonas fungiae</name>
    <dbReference type="NCBI Taxonomy" id="1137284"/>
    <lineage>
        <taxon>Bacteria</taxon>
        <taxon>Pseudomonadati</taxon>
        <taxon>Pseudomonadota</taxon>
        <taxon>Gammaproteobacteria</taxon>
        <taxon>Oceanospirillales</taxon>
        <taxon>Oceanospirillaceae</taxon>
        <taxon>Marinomonas</taxon>
    </lineage>
</organism>
<evidence type="ECO:0000256" key="4">
    <source>
        <dbReference type="ARBA" id="ARBA00022827"/>
    </source>
</evidence>
<dbReference type="InterPro" id="IPR014729">
    <property type="entry name" value="Rossmann-like_a/b/a_fold"/>
</dbReference>
<comment type="function">
    <text evidence="7">May have a photoreceptor function.</text>
</comment>
<dbReference type="AlphaFoldDB" id="A0A0K6INH8"/>
<evidence type="ECO:0000256" key="2">
    <source>
        <dbReference type="ARBA" id="ARBA00017881"/>
    </source>
</evidence>
<dbReference type="GO" id="GO:0000719">
    <property type="term" value="P:photoreactive repair"/>
    <property type="evidence" value="ECO:0007669"/>
    <property type="project" value="TreeGrafter"/>
</dbReference>
<dbReference type="Proteomes" id="UP000182769">
    <property type="component" value="Unassembled WGS sequence"/>
</dbReference>
<dbReference type="SUPFAM" id="SSF52425">
    <property type="entry name" value="Cryptochrome/photolyase, N-terminal domain"/>
    <property type="match status" value="1"/>
</dbReference>
<comment type="cofactor">
    <cofactor evidence="6 7">
        <name>FAD</name>
        <dbReference type="ChEBI" id="CHEBI:57692"/>
    </cofactor>
    <text evidence="6 7">Binds 1 FAD per subunit.</text>
</comment>
<dbReference type="PRINTS" id="PR00147">
    <property type="entry name" value="DNAPHOTLYASE"/>
</dbReference>
<evidence type="ECO:0000259" key="8">
    <source>
        <dbReference type="PROSITE" id="PS51645"/>
    </source>
</evidence>
<keyword evidence="4 6" id="KW-0274">FAD</keyword>
<dbReference type="InterPro" id="IPR036134">
    <property type="entry name" value="Crypto/Photolyase_FAD-like_sf"/>
</dbReference>
<dbReference type="STRING" id="1137284.GCA_001418205_02515"/>
<feature type="domain" description="Photolyase/cryptochrome alpha/beta" evidence="8">
    <location>
        <begin position="2"/>
        <end position="134"/>
    </location>
</feature>
<feature type="binding site" evidence="6">
    <location>
        <begin position="234"/>
        <end position="238"/>
    </location>
    <ligand>
        <name>FAD</name>
        <dbReference type="ChEBI" id="CHEBI:57692"/>
    </ligand>
</feature>
<dbReference type="Gene3D" id="3.40.50.620">
    <property type="entry name" value="HUPs"/>
    <property type="match status" value="1"/>
</dbReference>
<dbReference type="NCBIfam" id="TIGR02765">
    <property type="entry name" value="crypto_DASH"/>
    <property type="match status" value="1"/>
</dbReference>
<dbReference type="PANTHER" id="PTHR11455">
    <property type="entry name" value="CRYPTOCHROME"/>
    <property type="match status" value="1"/>
</dbReference>
<dbReference type="RefSeq" id="WP_055463579.1">
    <property type="nucleotide sequence ID" value="NZ_CYHG01000007.1"/>
</dbReference>
<dbReference type="Gene3D" id="1.25.40.80">
    <property type="match status" value="1"/>
</dbReference>
<keyword evidence="5 7" id="KW-0157">Chromophore</keyword>
<dbReference type="Pfam" id="PF03441">
    <property type="entry name" value="FAD_binding_7"/>
    <property type="match status" value="1"/>
</dbReference>
<dbReference type="Gene3D" id="1.10.579.10">
    <property type="entry name" value="DNA Cyclobutane Dipyrimidine Photolyase, subunit A, domain 3"/>
    <property type="match status" value="1"/>
</dbReference>
<dbReference type="EMBL" id="CYHG01000007">
    <property type="protein sequence ID" value="CUB04644.1"/>
    <property type="molecule type" value="Genomic_DNA"/>
</dbReference>
<dbReference type="PROSITE" id="PS51645">
    <property type="entry name" value="PHR_CRY_ALPHA_BETA"/>
    <property type="match status" value="1"/>
</dbReference>
<gene>
    <name evidence="9" type="ORF">Ga0061065_107218</name>
</gene>
<dbReference type="InterPro" id="IPR014133">
    <property type="entry name" value="Cry_DASH"/>
</dbReference>
<keyword evidence="3 6" id="KW-0285">Flavoprotein</keyword>
<dbReference type="GO" id="GO:0003677">
    <property type="term" value="F:DNA binding"/>
    <property type="evidence" value="ECO:0007669"/>
    <property type="project" value="TreeGrafter"/>
</dbReference>
<dbReference type="PANTHER" id="PTHR11455:SF22">
    <property type="entry name" value="CRYPTOCHROME DASH"/>
    <property type="match status" value="1"/>
</dbReference>
<evidence type="ECO:0000256" key="1">
    <source>
        <dbReference type="ARBA" id="ARBA00005862"/>
    </source>
</evidence>
<protein>
    <recommendedName>
        <fullName evidence="2 7">Cryptochrome DASH</fullName>
    </recommendedName>
</protein>
<name>A0A0K6INH8_9GAMM</name>
<dbReference type="GO" id="GO:0003913">
    <property type="term" value="F:DNA photolyase activity"/>
    <property type="evidence" value="ECO:0007669"/>
    <property type="project" value="InterPro"/>
</dbReference>
<accession>A0A0K6INH8</accession>
<evidence type="ECO:0000313" key="9">
    <source>
        <dbReference type="EMBL" id="CUB04644.1"/>
    </source>
</evidence>
<proteinExistence type="inferred from homology"/>
<dbReference type="InterPro" id="IPR005101">
    <property type="entry name" value="Cryptochr/Photolyase_FAD-bd"/>
</dbReference>
<dbReference type="OrthoDB" id="9772484at2"/>
<feature type="binding site" evidence="6">
    <location>
        <position position="221"/>
    </location>
    <ligand>
        <name>FAD</name>
        <dbReference type="ChEBI" id="CHEBI:57692"/>
    </ligand>
</feature>
<reference evidence="10" key="1">
    <citation type="submission" date="2015-08" db="EMBL/GenBank/DDBJ databases">
        <authorList>
            <person name="Varghese N."/>
        </authorList>
    </citation>
    <scope>NUCLEOTIDE SEQUENCE [LARGE SCALE GENOMIC DNA]</scope>
    <source>
        <strain evidence="10">JCM 18476</strain>
    </source>
</reference>
<evidence type="ECO:0000256" key="3">
    <source>
        <dbReference type="ARBA" id="ARBA00022630"/>
    </source>
</evidence>
<dbReference type="InterPro" id="IPR006050">
    <property type="entry name" value="DNA_photolyase_N"/>
</dbReference>
<keyword evidence="10" id="KW-1185">Reference proteome</keyword>
<evidence type="ECO:0000256" key="6">
    <source>
        <dbReference type="PIRSR" id="PIRSR602081-1"/>
    </source>
</evidence>
<comment type="similarity">
    <text evidence="1 7">Belongs to the DNA photolyase class-1 family.</text>
</comment>
<feature type="binding site" evidence="6">
    <location>
        <begin position="371"/>
        <end position="373"/>
    </location>
    <ligand>
        <name>FAD</name>
        <dbReference type="ChEBI" id="CHEBI:57692"/>
    </ligand>
</feature>
<dbReference type="InterPro" id="IPR036155">
    <property type="entry name" value="Crypto/Photolyase_N_sf"/>
</dbReference>
<dbReference type="GO" id="GO:0071949">
    <property type="term" value="F:FAD binding"/>
    <property type="evidence" value="ECO:0007669"/>
    <property type="project" value="TreeGrafter"/>
</dbReference>
<evidence type="ECO:0000256" key="5">
    <source>
        <dbReference type="ARBA" id="ARBA00022991"/>
    </source>
</evidence>
<dbReference type="Pfam" id="PF00875">
    <property type="entry name" value="DNA_photolyase"/>
    <property type="match status" value="1"/>
</dbReference>
<evidence type="ECO:0000313" key="10">
    <source>
        <dbReference type="Proteomes" id="UP000182769"/>
    </source>
</evidence>
<sequence>MSIGVIWFGNDLRTADQVMLWHAAQEVEQLICVYCDSLLPQHSALNSLSAPSPKRDRFNNDALDELARNLSALGQTLFVTQQHAQIVLPVLFNELPVTHVYRNHHPGWYEQQSLNQLIFDFPDIQFKQYSGLTLFDRTALPFNLEELPDSFSKFRKLLESIEVTAPVPDVNQLPPTAVLALPGFKPWPIRTPQEHALFNGGEQAALTQLSDYFATNLPSTYKDTRNELDGWENSTKLSPWLAQGSISARQIKACLEAYERDHGANESTYWIFFELMWREYFHWYASRYGSRLFRSQGIGKGHYQGSFYSERFRKWCSGNTHYPIVNACMKQLNETGFMSNRGRQLAASCLIYDLGIDWRYGAAYFESQLLDYDVASNWGNWQYIAGVGADPRGGRHFNLEKQTQLYDPEHRFIEKWHGHQFDQQLDSLDAADWPISPNP</sequence>
<comment type="cofactor">
    <cofactor evidence="7">
        <name>(6R)-5,10-methylene-5,6,7,8-tetrahydrofolate</name>
        <dbReference type="ChEBI" id="CHEBI:15636"/>
    </cofactor>
    <text evidence="7">Binds 1 5,10-methenyltetrahydrofolate (MTHF) per subunit.</text>
</comment>
<dbReference type="SUPFAM" id="SSF48173">
    <property type="entry name" value="Cryptochrome/photolyase FAD-binding domain"/>
    <property type="match status" value="1"/>
</dbReference>